<feature type="transmembrane region" description="Helical" evidence="14">
    <location>
        <begin position="45"/>
        <end position="65"/>
    </location>
</feature>
<feature type="transmembrane region" description="Helical" evidence="14">
    <location>
        <begin position="198"/>
        <end position="215"/>
    </location>
</feature>
<dbReference type="Gene3D" id="1.20.1730.10">
    <property type="entry name" value="Sodium/glucose cotransporter"/>
    <property type="match status" value="1"/>
</dbReference>
<feature type="transmembrane region" description="Helical" evidence="14">
    <location>
        <begin position="400"/>
        <end position="419"/>
    </location>
</feature>
<keyword evidence="8" id="KW-0915">Sodium</keyword>
<keyword evidence="7 14" id="KW-1133">Transmembrane helix</keyword>
<feature type="transmembrane region" description="Helical" evidence="14">
    <location>
        <begin position="6"/>
        <end position="24"/>
    </location>
</feature>
<dbReference type="Pfam" id="PF00474">
    <property type="entry name" value="SSF"/>
    <property type="match status" value="1"/>
</dbReference>
<feature type="transmembrane region" description="Helical" evidence="14">
    <location>
        <begin position="118"/>
        <end position="138"/>
    </location>
</feature>
<evidence type="ECO:0000256" key="7">
    <source>
        <dbReference type="ARBA" id="ARBA00022989"/>
    </source>
</evidence>
<dbReference type="OrthoDB" id="178434at2"/>
<dbReference type="EMBL" id="QEKH01000031">
    <property type="protein sequence ID" value="PVY37298.1"/>
    <property type="molecule type" value="Genomic_DNA"/>
</dbReference>
<feature type="transmembrane region" description="Helical" evidence="14">
    <location>
        <begin position="292"/>
        <end position="310"/>
    </location>
</feature>
<keyword evidence="4" id="KW-1003">Cell membrane</keyword>
<dbReference type="PANTHER" id="PTHR48086:SF3">
    <property type="entry name" value="SODIUM_PROLINE SYMPORTER"/>
    <property type="match status" value="1"/>
</dbReference>
<evidence type="ECO:0000256" key="5">
    <source>
        <dbReference type="ARBA" id="ARBA00022692"/>
    </source>
</evidence>
<evidence type="ECO:0000256" key="3">
    <source>
        <dbReference type="ARBA" id="ARBA00022448"/>
    </source>
</evidence>
<evidence type="ECO:0000256" key="12">
    <source>
        <dbReference type="ARBA" id="ARBA00033708"/>
    </source>
</evidence>
<dbReference type="AlphaFoldDB" id="A0A2U1ALL1"/>
<gene>
    <name evidence="15" type="ORF">C8D82_13137</name>
</gene>
<feature type="transmembrane region" description="Helical" evidence="14">
    <location>
        <begin position="425"/>
        <end position="449"/>
    </location>
</feature>
<dbReference type="GO" id="GO:0005886">
    <property type="term" value="C:plasma membrane"/>
    <property type="evidence" value="ECO:0007669"/>
    <property type="project" value="UniProtKB-SubCell"/>
</dbReference>
<comment type="similarity">
    <text evidence="2 13">Belongs to the sodium:solute symporter (SSF) (TC 2.A.21) family.</text>
</comment>
<proteinExistence type="inferred from homology"/>
<reference evidence="15 16" key="1">
    <citation type="submission" date="2018-04" db="EMBL/GenBank/DDBJ databases">
        <title>Genomic Encyclopedia of Type Strains, Phase IV (KMG-IV): sequencing the most valuable type-strain genomes for metagenomic binning, comparative biology and taxonomic classification.</title>
        <authorList>
            <person name="Goeker M."/>
        </authorList>
    </citation>
    <scope>NUCLEOTIDE SEQUENCE [LARGE SCALE GENOMIC DNA]</scope>
    <source>
        <strain evidence="15 16">DSM 14823</strain>
    </source>
</reference>
<evidence type="ECO:0000313" key="16">
    <source>
        <dbReference type="Proteomes" id="UP000245959"/>
    </source>
</evidence>
<evidence type="ECO:0000256" key="1">
    <source>
        <dbReference type="ARBA" id="ARBA00004651"/>
    </source>
</evidence>
<dbReference type="InterPro" id="IPR001734">
    <property type="entry name" value="Na/solute_symporter"/>
</dbReference>
<evidence type="ECO:0000256" key="4">
    <source>
        <dbReference type="ARBA" id="ARBA00022475"/>
    </source>
</evidence>
<comment type="catalytic activity">
    <reaction evidence="12">
        <text>L-proline(in) + Na(+)(in) = L-proline(out) + Na(+)(out)</text>
        <dbReference type="Rhea" id="RHEA:28967"/>
        <dbReference type="ChEBI" id="CHEBI:29101"/>
        <dbReference type="ChEBI" id="CHEBI:60039"/>
    </reaction>
</comment>
<dbReference type="GO" id="GO:0015293">
    <property type="term" value="F:symporter activity"/>
    <property type="evidence" value="ECO:0007669"/>
    <property type="project" value="UniProtKB-KW"/>
</dbReference>
<feature type="transmembrane region" description="Helical" evidence="14">
    <location>
        <begin position="567"/>
        <end position="586"/>
    </location>
</feature>
<keyword evidence="9" id="KW-0406">Ion transport</keyword>
<feature type="transmembrane region" description="Helical" evidence="14">
    <location>
        <begin position="606"/>
        <end position="628"/>
    </location>
</feature>
<keyword evidence="11" id="KW-0739">Sodium transport</keyword>
<dbReference type="Proteomes" id="UP000245959">
    <property type="component" value="Unassembled WGS sequence"/>
</dbReference>
<dbReference type="InterPro" id="IPR050277">
    <property type="entry name" value="Sodium:Solute_Symporter"/>
</dbReference>
<keyword evidence="3" id="KW-0813">Transport</keyword>
<keyword evidence="10 14" id="KW-0472">Membrane</keyword>
<evidence type="ECO:0000256" key="11">
    <source>
        <dbReference type="ARBA" id="ARBA00023201"/>
    </source>
</evidence>
<sequence length="662" mass="74290">MEMHWIDWSILGALFAGLLWLLLYCRKFVRNTADFLAANRCAERYILAIASGIGAVGAISIIAFFELYYNAGFTPVWWTMLSGPVALIIAISGWVYYRRRETRTLTLAQFFEMRYSRNFRVFAGILMWISGLLNYGIFPAVSARFFLFYCGFPEYVRFCGVPVESYALLLTLFIGLGAAFACFGGQIAIMVTDFAQGMFCNVAFLILMVFFLYQFDWNDIFTTMAATAPAGKSLLNPFDTIANKDFSAFYFLIGIVAIFYTSGAWQGNMGYTGAAKTPHEAKMAALLGQWRGLIQGLLFMVIPICAYLIMNNAAFGDIAAPVRASLEHVEGAQLQKQLLVPMVLKQLLPVGLSGIFIAVMFAAMLSTDNTYMHSWGSIFIQDVVMPFRKRPFKPETHIRLLRLSILGVGAFAWLFSYFFRQTEYIMMWFAITGAVWLGGAGVVIIGGLYWKRGTTAAAWTALIIGSTIAVAGILIEKYEWLRPFDWMTREEGKFIWNGQIIYFGALVISTLSYIGISLAGRTRFNLDRMLHRGRYDTANEHIETGFKANRWLKMLGLTGEFTFTDRLLFYANIAWSAVWLAVFAAMTLYHVCVGISTAGWVLFWKIWVGISFVLGVGTTAWFLVGGSLNIRGLFRSLREVRSCDDDDGRVVDGRNAGEGEEA</sequence>
<dbReference type="InterPro" id="IPR038377">
    <property type="entry name" value="Na/Glc_symporter_sf"/>
</dbReference>
<dbReference type="PANTHER" id="PTHR48086">
    <property type="entry name" value="SODIUM/PROLINE SYMPORTER-RELATED"/>
    <property type="match status" value="1"/>
</dbReference>
<evidence type="ECO:0000256" key="14">
    <source>
        <dbReference type="SAM" id="Phobius"/>
    </source>
</evidence>
<evidence type="ECO:0000256" key="9">
    <source>
        <dbReference type="ARBA" id="ARBA00023065"/>
    </source>
</evidence>
<evidence type="ECO:0000256" key="6">
    <source>
        <dbReference type="ARBA" id="ARBA00022847"/>
    </source>
</evidence>
<keyword evidence="6" id="KW-0769">Symport</keyword>
<evidence type="ECO:0000256" key="2">
    <source>
        <dbReference type="ARBA" id="ARBA00006434"/>
    </source>
</evidence>
<feature type="transmembrane region" description="Helical" evidence="14">
    <location>
        <begin position="248"/>
        <end position="271"/>
    </location>
</feature>
<feature type="transmembrane region" description="Helical" evidence="14">
    <location>
        <begin position="77"/>
        <end position="97"/>
    </location>
</feature>
<dbReference type="GeneID" id="78296628"/>
<evidence type="ECO:0000256" key="8">
    <source>
        <dbReference type="ARBA" id="ARBA00023053"/>
    </source>
</evidence>
<dbReference type="PROSITE" id="PS50283">
    <property type="entry name" value="NA_SOLUT_SYMP_3"/>
    <property type="match status" value="1"/>
</dbReference>
<organism evidence="15 16">
    <name type="scientific">Victivallis vadensis</name>
    <dbReference type="NCBI Taxonomy" id="172901"/>
    <lineage>
        <taxon>Bacteria</taxon>
        <taxon>Pseudomonadati</taxon>
        <taxon>Lentisphaerota</taxon>
        <taxon>Lentisphaeria</taxon>
        <taxon>Victivallales</taxon>
        <taxon>Victivallaceae</taxon>
        <taxon>Victivallis</taxon>
    </lineage>
</organism>
<protein>
    <submittedName>
        <fullName evidence="15">SSS family solute:Na+ symporter</fullName>
    </submittedName>
</protein>
<evidence type="ECO:0000256" key="10">
    <source>
        <dbReference type="ARBA" id="ARBA00023136"/>
    </source>
</evidence>
<dbReference type="GO" id="GO:0006814">
    <property type="term" value="P:sodium ion transport"/>
    <property type="evidence" value="ECO:0007669"/>
    <property type="project" value="UniProtKB-KW"/>
</dbReference>
<evidence type="ECO:0000313" key="15">
    <source>
        <dbReference type="EMBL" id="PVY37298.1"/>
    </source>
</evidence>
<comment type="subcellular location">
    <subcellularLocation>
        <location evidence="1">Cell membrane</location>
        <topology evidence="1">Multi-pass membrane protein</topology>
    </subcellularLocation>
</comment>
<feature type="transmembrane region" description="Helical" evidence="14">
    <location>
        <begin position="166"/>
        <end position="191"/>
    </location>
</feature>
<dbReference type="RefSeq" id="WP_116885349.1">
    <property type="nucleotide sequence ID" value="NZ_CABMMC010000024.1"/>
</dbReference>
<feature type="transmembrane region" description="Helical" evidence="14">
    <location>
        <begin position="495"/>
        <end position="519"/>
    </location>
</feature>
<feature type="transmembrane region" description="Helical" evidence="14">
    <location>
        <begin position="347"/>
        <end position="365"/>
    </location>
</feature>
<keyword evidence="16" id="KW-1185">Reference proteome</keyword>
<keyword evidence="5 14" id="KW-0812">Transmembrane</keyword>
<evidence type="ECO:0000256" key="13">
    <source>
        <dbReference type="RuleBase" id="RU362091"/>
    </source>
</evidence>
<accession>A0A2U1ALL1</accession>
<name>A0A2U1ALL1_9BACT</name>
<feature type="transmembrane region" description="Helical" evidence="14">
    <location>
        <begin position="456"/>
        <end position="475"/>
    </location>
</feature>
<comment type="caution">
    <text evidence="15">The sequence shown here is derived from an EMBL/GenBank/DDBJ whole genome shotgun (WGS) entry which is preliminary data.</text>
</comment>